<accession>A0A0F8Y656</accession>
<sequence length="239" mass="28662">MDVQENLNIFMFGKGKSKGRYQIERYSSYDYCFNYFRSFFESNKLYELCSPKNIQMSCLQLGFYLASWGMYRGSSFLLQKSIKIYEPLIKLISEMDVRFWKIDVDNYSESNLQLLIDCYKKIEISLEEEERSVTQTLITKIMLVVFGSVPAFDEFFRKGMKVYNFNKNSLQKIREFHIKHKNDLEEAIINFNLKIKNKRDRKIYTFNFITGKESRYYYTKAKLIDMVCLVEGKEMKNKK</sequence>
<proteinExistence type="predicted"/>
<comment type="caution">
    <text evidence="1">The sequence shown here is derived from an EMBL/GenBank/DDBJ whole genome shotgun (WGS) entry which is preliminary data.</text>
</comment>
<reference evidence="1" key="1">
    <citation type="journal article" date="2015" name="Nature">
        <title>Complex archaea that bridge the gap between prokaryotes and eukaryotes.</title>
        <authorList>
            <person name="Spang A."/>
            <person name="Saw J.H."/>
            <person name="Jorgensen S.L."/>
            <person name="Zaremba-Niedzwiedzka K."/>
            <person name="Martijn J."/>
            <person name="Lind A.E."/>
            <person name="van Eijk R."/>
            <person name="Schleper C."/>
            <person name="Guy L."/>
            <person name="Ettema T.J."/>
        </authorList>
    </citation>
    <scope>NUCLEOTIDE SEQUENCE</scope>
</reference>
<organism evidence="1">
    <name type="scientific">marine sediment metagenome</name>
    <dbReference type="NCBI Taxonomy" id="412755"/>
    <lineage>
        <taxon>unclassified sequences</taxon>
        <taxon>metagenomes</taxon>
        <taxon>ecological metagenomes</taxon>
    </lineage>
</organism>
<dbReference type="AlphaFoldDB" id="A0A0F8Y656"/>
<protein>
    <submittedName>
        <fullName evidence="1">Uncharacterized protein</fullName>
    </submittedName>
</protein>
<gene>
    <name evidence="1" type="ORF">LCGC14_2860070</name>
</gene>
<dbReference type="EMBL" id="LAZR01055253">
    <property type="protein sequence ID" value="KKK76793.1"/>
    <property type="molecule type" value="Genomic_DNA"/>
</dbReference>
<evidence type="ECO:0000313" key="1">
    <source>
        <dbReference type="EMBL" id="KKK76793.1"/>
    </source>
</evidence>
<name>A0A0F8Y656_9ZZZZ</name>